<gene>
    <name evidence="4" type="ORF">NDN08_002343</name>
</gene>
<keyword evidence="3" id="KW-0493">Microtubule</keyword>
<keyword evidence="2 3" id="KW-0143">Chaperone</keyword>
<keyword evidence="5" id="KW-1185">Reference proteome</keyword>
<protein>
    <recommendedName>
        <fullName evidence="3">Tubulin-specific chaperone A</fullName>
    </recommendedName>
</protein>
<dbReference type="PANTHER" id="PTHR21500">
    <property type="entry name" value="TUBULIN-SPECIFIC CHAPERONE A"/>
    <property type="match status" value="1"/>
</dbReference>
<evidence type="ECO:0000256" key="1">
    <source>
        <dbReference type="ARBA" id="ARBA00006806"/>
    </source>
</evidence>
<name>A0AAV8UTJ3_9RHOD</name>
<comment type="subcellular location">
    <subcellularLocation>
        <location evidence="3">Cytoplasm</location>
        <location evidence="3">Cytoskeleton</location>
    </subcellularLocation>
</comment>
<dbReference type="SUPFAM" id="SSF46988">
    <property type="entry name" value="Tubulin chaperone cofactor A"/>
    <property type="match status" value="1"/>
</dbReference>
<dbReference type="InterPro" id="IPR036126">
    <property type="entry name" value="TBCA_sf"/>
</dbReference>
<evidence type="ECO:0000256" key="2">
    <source>
        <dbReference type="ARBA" id="ARBA00023186"/>
    </source>
</evidence>
<dbReference type="Proteomes" id="UP001157974">
    <property type="component" value="Unassembled WGS sequence"/>
</dbReference>
<dbReference type="GO" id="GO:0007021">
    <property type="term" value="P:tubulin complex assembly"/>
    <property type="evidence" value="ECO:0007669"/>
    <property type="project" value="UniProtKB-UniRule"/>
</dbReference>
<dbReference type="Pfam" id="PF02970">
    <property type="entry name" value="TBCA"/>
    <property type="match status" value="1"/>
</dbReference>
<keyword evidence="3" id="KW-0963">Cytoplasm</keyword>
<accession>A0AAV8UTJ3</accession>
<comment type="caution">
    <text evidence="4">The sequence shown here is derived from an EMBL/GenBank/DDBJ whole genome shotgun (WGS) entry which is preliminary data.</text>
</comment>
<evidence type="ECO:0000313" key="5">
    <source>
        <dbReference type="Proteomes" id="UP001157974"/>
    </source>
</evidence>
<dbReference type="GO" id="GO:0007023">
    <property type="term" value="P:post-chaperonin tubulin folding pathway"/>
    <property type="evidence" value="ECO:0007669"/>
    <property type="project" value="UniProtKB-UniRule"/>
</dbReference>
<keyword evidence="3" id="KW-0206">Cytoskeleton</keyword>
<comment type="similarity">
    <text evidence="1 3">Belongs to the TBCA family.</text>
</comment>
<dbReference type="InterPro" id="IPR004226">
    <property type="entry name" value="TBCA"/>
</dbReference>
<organism evidence="4 5">
    <name type="scientific">Rhodosorus marinus</name>
    <dbReference type="NCBI Taxonomy" id="101924"/>
    <lineage>
        <taxon>Eukaryota</taxon>
        <taxon>Rhodophyta</taxon>
        <taxon>Stylonematophyceae</taxon>
        <taxon>Stylonematales</taxon>
        <taxon>Stylonemataceae</taxon>
        <taxon>Rhodosorus</taxon>
    </lineage>
</organism>
<sequence>MDTEDLRLLQVKAGVVRRTMKEVEMYEKELEMNLSKVQELKRNGADSSDIRQSERVMAETEAMIPDTKKRLLGAVADLQSFVETYPDGNGASTGLDVHQLLLDATSRMAPLQT</sequence>
<reference evidence="4 5" key="1">
    <citation type="journal article" date="2023" name="Nat. Commun.">
        <title>Origin of minicircular mitochondrial genomes in red algae.</title>
        <authorList>
            <person name="Lee Y."/>
            <person name="Cho C.H."/>
            <person name="Lee Y.M."/>
            <person name="Park S.I."/>
            <person name="Yang J.H."/>
            <person name="West J.A."/>
            <person name="Bhattacharya D."/>
            <person name="Yoon H.S."/>
        </authorList>
    </citation>
    <scope>NUCLEOTIDE SEQUENCE [LARGE SCALE GENOMIC DNA]</scope>
    <source>
        <strain evidence="4 5">CCMP1338</strain>
        <tissue evidence="4">Whole cell</tissue>
    </source>
</reference>
<dbReference type="Gene3D" id="1.20.58.90">
    <property type="match status" value="1"/>
</dbReference>
<dbReference type="GO" id="GO:0005874">
    <property type="term" value="C:microtubule"/>
    <property type="evidence" value="ECO:0007669"/>
    <property type="project" value="UniProtKB-KW"/>
</dbReference>
<dbReference type="GO" id="GO:0048487">
    <property type="term" value="F:beta-tubulin binding"/>
    <property type="evidence" value="ECO:0007669"/>
    <property type="project" value="InterPro"/>
</dbReference>
<dbReference type="AlphaFoldDB" id="A0AAV8UTJ3"/>
<comment type="subunit">
    <text evidence="3">Supercomplex made of cofactors A to E. Cofactors A and D function by capturing and stabilizing tubulin in a quasi-native conformation. Cofactor E binds to the cofactor D-tubulin complex; interaction with cofactor C then causes the release of tubulin polypeptides that are committed to the native state.</text>
</comment>
<dbReference type="PANTHER" id="PTHR21500:SF0">
    <property type="entry name" value="TUBULIN-SPECIFIC CHAPERONE A"/>
    <property type="match status" value="1"/>
</dbReference>
<proteinExistence type="inferred from homology"/>
<dbReference type="GO" id="GO:0005829">
    <property type="term" value="C:cytosol"/>
    <property type="evidence" value="ECO:0007669"/>
    <property type="project" value="TreeGrafter"/>
</dbReference>
<evidence type="ECO:0000313" key="4">
    <source>
        <dbReference type="EMBL" id="KAJ8905838.1"/>
    </source>
</evidence>
<evidence type="ECO:0000256" key="3">
    <source>
        <dbReference type="RuleBase" id="RU364030"/>
    </source>
</evidence>
<dbReference type="EMBL" id="JAMWBK010000004">
    <property type="protein sequence ID" value="KAJ8905838.1"/>
    <property type="molecule type" value="Genomic_DNA"/>
</dbReference>